<name>A0ACA9K381_9GLOM</name>
<comment type="caution">
    <text evidence="1">The sequence shown here is derived from an EMBL/GenBank/DDBJ whole genome shotgun (WGS) entry which is preliminary data.</text>
</comment>
<keyword evidence="2" id="KW-1185">Reference proteome</keyword>
<dbReference type="EMBL" id="CAJVPU010000406">
    <property type="protein sequence ID" value="CAG8449389.1"/>
    <property type="molecule type" value="Genomic_DNA"/>
</dbReference>
<sequence>MPSHSTTTNSTIITTPVNTAPTSVTITTPTPIAYTGSSASSTTSQVPTSSYEPFLPQSGGNIMSNWFKDIELWISIGSLVIMWLF</sequence>
<accession>A0ACA9K381</accession>
<organism evidence="1 2">
    <name type="scientific">Dentiscutata heterogama</name>
    <dbReference type="NCBI Taxonomy" id="1316150"/>
    <lineage>
        <taxon>Eukaryota</taxon>
        <taxon>Fungi</taxon>
        <taxon>Fungi incertae sedis</taxon>
        <taxon>Mucoromycota</taxon>
        <taxon>Glomeromycotina</taxon>
        <taxon>Glomeromycetes</taxon>
        <taxon>Diversisporales</taxon>
        <taxon>Gigasporaceae</taxon>
        <taxon>Dentiscutata</taxon>
    </lineage>
</organism>
<dbReference type="Proteomes" id="UP000789702">
    <property type="component" value="Unassembled WGS sequence"/>
</dbReference>
<protein>
    <submittedName>
        <fullName evidence="1">16094_t:CDS:1</fullName>
    </submittedName>
</protein>
<proteinExistence type="predicted"/>
<gene>
    <name evidence="1" type="ORF">DHETER_LOCUS756</name>
</gene>
<reference evidence="1" key="1">
    <citation type="submission" date="2021-06" db="EMBL/GenBank/DDBJ databases">
        <authorList>
            <person name="Kallberg Y."/>
            <person name="Tangrot J."/>
            <person name="Rosling A."/>
        </authorList>
    </citation>
    <scope>NUCLEOTIDE SEQUENCE</scope>
    <source>
        <strain evidence="1">IL203A</strain>
    </source>
</reference>
<evidence type="ECO:0000313" key="2">
    <source>
        <dbReference type="Proteomes" id="UP000789702"/>
    </source>
</evidence>
<evidence type="ECO:0000313" key="1">
    <source>
        <dbReference type="EMBL" id="CAG8449389.1"/>
    </source>
</evidence>